<evidence type="ECO:0000259" key="3">
    <source>
        <dbReference type="Pfam" id="PF17177"/>
    </source>
</evidence>
<dbReference type="AlphaFoldDB" id="A0A9P1D9I5"/>
<gene>
    <name evidence="4" type="ORF">C1SCF055_LOCUS32287</name>
</gene>
<sequence>MVSVRSAHTVGSIIRAYGADQVRLEITYGKHLAKNVIPSRITLGCMVEALASNNDPEGAYDIIQQALAEPQTKGLVNAVTYSSVLKSFNHQKSFHRVWDVYDEMIRGKVEFSVTTYNALLDVCARSGEISRAEPLLKEMAVQGITPNIITYGTVIKAYCSANRLDQAFAVFSDMQANTDLHPDEVTYNTLLDGCARYGSFDRGLEVMADMKKAKVPPSNYTLSVIAKLANRSKKPKLAFQMVEELRRGTRELFALGIASRNVFT</sequence>
<dbReference type="Proteomes" id="UP001152797">
    <property type="component" value="Unassembled WGS sequence"/>
</dbReference>
<dbReference type="NCBIfam" id="TIGR00756">
    <property type="entry name" value="PPR"/>
    <property type="match status" value="4"/>
</dbReference>
<feature type="repeat" description="PPR" evidence="2">
    <location>
        <begin position="112"/>
        <end position="146"/>
    </location>
</feature>
<protein>
    <submittedName>
        <fullName evidence="5">Pentatricopeptide repeat-containing protein At5g61990, mitochondrial</fullName>
    </submittedName>
</protein>
<keyword evidence="1" id="KW-0677">Repeat</keyword>
<evidence type="ECO:0000313" key="6">
    <source>
        <dbReference type="Proteomes" id="UP001152797"/>
    </source>
</evidence>
<reference evidence="5 6" key="2">
    <citation type="submission" date="2024-05" db="EMBL/GenBank/DDBJ databases">
        <authorList>
            <person name="Chen Y."/>
            <person name="Shah S."/>
            <person name="Dougan E. K."/>
            <person name="Thang M."/>
            <person name="Chan C."/>
        </authorList>
    </citation>
    <scope>NUCLEOTIDE SEQUENCE [LARGE SCALE GENOMIC DNA]</scope>
</reference>
<evidence type="ECO:0000313" key="4">
    <source>
        <dbReference type="EMBL" id="CAI4006669.1"/>
    </source>
</evidence>
<feature type="repeat" description="PPR" evidence="2">
    <location>
        <begin position="183"/>
        <end position="217"/>
    </location>
</feature>
<dbReference type="PANTHER" id="PTHR47447:SF17">
    <property type="entry name" value="OS12G0638900 PROTEIN"/>
    <property type="match status" value="1"/>
</dbReference>
<reference evidence="4" key="1">
    <citation type="submission" date="2022-10" db="EMBL/GenBank/DDBJ databases">
        <authorList>
            <person name="Chen Y."/>
            <person name="Dougan E. K."/>
            <person name="Chan C."/>
            <person name="Rhodes N."/>
            <person name="Thang M."/>
        </authorList>
    </citation>
    <scope>NUCLEOTIDE SEQUENCE</scope>
</reference>
<feature type="repeat" description="PPR" evidence="2">
    <location>
        <begin position="147"/>
        <end position="177"/>
    </location>
</feature>
<dbReference type="InterPro" id="IPR011990">
    <property type="entry name" value="TPR-like_helical_dom_sf"/>
</dbReference>
<comment type="caution">
    <text evidence="4">The sequence shown here is derived from an EMBL/GenBank/DDBJ whole genome shotgun (WGS) entry which is preliminary data.</text>
</comment>
<organism evidence="4">
    <name type="scientific">Cladocopium goreaui</name>
    <dbReference type="NCBI Taxonomy" id="2562237"/>
    <lineage>
        <taxon>Eukaryota</taxon>
        <taxon>Sar</taxon>
        <taxon>Alveolata</taxon>
        <taxon>Dinophyceae</taxon>
        <taxon>Suessiales</taxon>
        <taxon>Symbiodiniaceae</taxon>
        <taxon>Cladocopium</taxon>
    </lineage>
</organism>
<name>A0A9P1D9I5_9DINO</name>
<dbReference type="Gene3D" id="1.25.40.10">
    <property type="entry name" value="Tetratricopeptide repeat domain"/>
    <property type="match status" value="1"/>
</dbReference>
<accession>A0A9P1D9I5</accession>
<dbReference type="EMBL" id="CAMXCT010003879">
    <property type="protein sequence ID" value="CAI4006669.1"/>
    <property type="molecule type" value="Genomic_DNA"/>
</dbReference>
<feature type="repeat" description="PPR" evidence="2">
    <location>
        <begin position="77"/>
        <end position="111"/>
    </location>
</feature>
<dbReference type="PANTHER" id="PTHR47447">
    <property type="entry name" value="OS03G0856100 PROTEIN"/>
    <property type="match status" value="1"/>
</dbReference>
<dbReference type="EMBL" id="CAMXCT030003879">
    <property type="protein sequence ID" value="CAL4793981.1"/>
    <property type="molecule type" value="Genomic_DNA"/>
</dbReference>
<dbReference type="Pfam" id="PF17177">
    <property type="entry name" value="PPR_long"/>
    <property type="match status" value="1"/>
</dbReference>
<feature type="domain" description="PROP1-like PPR" evidence="3">
    <location>
        <begin position="76"/>
        <end position="201"/>
    </location>
</feature>
<evidence type="ECO:0000256" key="1">
    <source>
        <dbReference type="ARBA" id="ARBA00022737"/>
    </source>
</evidence>
<evidence type="ECO:0000256" key="2">
    <source>
        <dbReference type="PROSITE-ProRule" id="PRU00708"/>
    </source>
</evidence>
<dbReference type="EMBL" id="CAMXCT020003879">
    <property type="protein sequence ID" value="CAL1160044.1"/>
    <property type="molecule type" value="Genomic_DNA"/>
</dbReference>
<dbReference type="InterPro" id="IPR002885">
    <property type="entry name" value="PPR_rpt"/>
</dbReference>
<evidence type="ECO:0000313" key="5">
    <source>
        <dbReference type="EMBL" id="CAL4793981.1"/>
    </source>
</evidence>
<dbReference type="InterPro" id="IPR033443">
    <property type="entry name" value="PROP1-like_PPR_dom"/>
</dbReference>
<proteinExistence type="predicted"/>
<dbReference type="OrthoDB" id="185373at2759"/>
<dbReference type="PROSITE" id="PS51375">
    <property type="entry name" value="PPR"/>
    <property type="match status" value="4"/>
</dbReference>
<keyword evidence="6" id="KW-1185">Reference proteome</keyword>